<accession>A0A6I6SPQ0</accession>
<organism evidence="1 2">
    <name type="scientific">Billgrantia tianxiuensis</name>
    <dbReference type="NCBI Taxonomy" id="2497861"/>
    <lineage>
        <taxon>Bacteria</taxon>
        <taxon>Pseudomonadati</taxon>
        <taxon>Pseudomonadota</taxon>
        <taxon>Gammaproteobacteria</taxon>
        <taxon>Oceanospirillales</taxon>
        <taxon>Halomonadaceae</taxon>
        <taxon>Billgrantia</taxon>
    </lineage>
</organism>
<dbReference type="OrthoDB" id="7822108at2"/>
<keyword evidence="2" id="KW-1185">Reference proteome</keyword>
<proteinExistence type="predicted"/>
<evidence type="ECO:0000313" key="2">
    <source>
        <dbReference type="Proteomes" id="UP000464013"/>
    </source>
</evidence>
<dbReference type="EMBL" id="CP035042">
    <property type="protein sequence ID" value="QHC49800.1"/>
    <property type="molecule type" value="Genomic_DNA"/>
</dbReference>
<sequence>MPKKLNVDSLSSEINTLNELLSSARQSGDFVGEMQLEHRISELSSKLELLKEGSVSDNSASVALFFGGQPVLGSKGIAAEFAGTALEQFQDLIAKVFANNEVGDLGERGKVPLKASSELMVTGLARGSFGFVLDEMSEQIQMESSQLSHVIDKAALLLRDSAAQDDAVFESILEELEPRTLIALRDFFSNLDSSKATIRVVEKELDFTLDGPSIHRAKVRTEATSIEEKTIEIEGTLVGFLPEHRKFELADNAGKLFYGSATKEAVDQFTKATDSVIGKKCLIKVTVKTVAPLNRPPREVVRLIEFLRFGE</sequence>
<name>A0A6I6SPQ0_9GAMM</name>
<protein>
    <submittedName>
        <fullName evidence="1">Uncharacterized protein</fullName>
    </submittedName>
</protein>
<gene>
    <name evidence="1" type="ORF">EKK97_09535</name>
</gene>
<dbReference type="AlphaFoldDB" id="A0A6I6SPQ0"/>
<evidence type="ECO:0000313" key="1">
    <source>
        <dbReference type="EMBL" id="QHC49800.1"/>
    </source>
</evidence>
<dbReference type="KEGG" id="htx:EKK97_09535"/>
<dbReference type="RefSeq" id="WP_159551418.1">
    <property type="nucleotide sequence ID" value="NZ_CP035042.1"/>
</dbReference>
<dbReference type="Proteomes" id="UP000464013">
    <property type="component" value="Chromosome"/>
</dbReference>
<reference evidence="1 2" key="1">
    <citation type="submission" date="2019-01" db="EMBL/GenBank/DDBJ databases">
        <title>Complete genome of a denitifying bacterium Halomons sp. BC-M4-5.</title>
        <authorList>
            <person name="Wang L."/>
            <person name="Shao Z."/>
        </authorList>
    </citation>
    <scope>NUCLEOTIDE SEQUENCE [LARGE SCALE GENOMIC DNA]</scope>
    <source>
        <strain evidence="1 2">BC-M4-5</strain>
    </source>
</reference>